<evidence type="ECO:0008006" key="6">
    <source>
        <dbReference type="Google" id="ProtNLM"/>
    </source>
</evidence>
<feature type="repeat" description="WD" evidence="1">
    <location>
        <begin position="86"/>
        <end position="120"/>
    </location>
</feature>
<evidence type="ECO:0000313" key="4">
    <source>
        <dbReference type="Ensembl" id="ENSCINP00000011637.3"/>
    </source>
</evidence>
<dbReference type="OMA" id="WDINVRY"/>
<dbReference type="PANTHER" id="PTHR44321:SF1">
    <property type="entry name" value="TRANSDUCIN BETA-LIKE PROTEIN 2"/>
    <property type="match status" value="1"/>
</dbReference>
<dbReference type="SMART" id="SM00320">
    <property type="entry name" value="WD40"/>
    <property type="match status" value="5"/>
</dbReference>
<dbReference type="GO" id="GO:0005783">
    <property type="term" value="C:endoplasmic reticulum"/>
    <property type="evidence" value="ECO:0000318"/>
    <property type="project" value="GO_Central"/>
</dbReference>
<dbReference type="InParanoid" id="F7ATG5"/>
<organism evidence="4 5">
    <name type="scientific">Ciona intestinalis</name>
    <name type="common">Transparent sea squirt</name>
    <name type="synonym">Ascidia intestinalis</name>
    <dbReference type="NCBI Taxonomy" id="7719"/>
    <lineage>
        <taxon>Eukaryota</taxon>
        <taxon>Metazoa</taxon>
        <taxon>Chordata</taxon>
        <taxon>Tunicata</taxon>
        <taxon>Ascidiacea</taxon>
        <taxon>Phlebobranchia</taxon>
        <taxon>Cionidae</taxon>
        <taxon>Ciona</taxon>
    </lineage>
</organism>
<dbReference type="Pfam" id="PF00400">
    <property type="entry name" value="WD40"/>
    <property type="match status" value="3"/>
</dbReference>
<evidence type="ECO:0000256" key="1">
    <source>
        <dbReference type="PROSITE-ProRule" id="PRU00221"/>
    </source>
</evidence>
<accession>F7ATG5</accession>
<reference evidence="4" key="4">
    <citation type="submission" date="2025-09" db="UniProtKB">
        <authorList>
            <consortium name="Ensembl"/>
        </authorList>
    </citation>
    <scope>IDENTIFICATION</scope>
</reference>
<keyword evidence="3" id="KW-0472">Membrane</keyword>
<dbReference type="InterPro" id="IPR036322">
    <property type="entry name" value="WD40_repeat_dom_sf"/>
</dbReference>
<keyword evidence="1" id="KW-0853">WD repeat</keyword>
<evidence type="ECO:0000313" key="5">
    <source>
        <dbReference type="Proteomes" id="UP000008144"/>
    </source>
</evidence>
<feature type="region of interest" description="Disordered" evidence="2">
    <location>
        <begin position="40"/>
        <end position="62"/>
    </location>
</feature>
<dbReference type="InterPro" id="IPR042410">
    <property type="entry name" value="WBSCR13"/>
</dbReference>
<feature type="transmembrane region" description="Helical" evidence="3">
    <location>
        <begin position="12"/>
        <end position="32"/>
    </location>
</feature>
<reference evidence="5" key="1">
    <citation type="journal article" date="2002" name="Science">
        <title>The draft genome of Ciona intestinalis: insights into chordate and vertebrate origins.</title>
        <authorList>
            <person name="Dehal P."/>
            <person name="Satou Y."/>
            <person name="Campbell R.K."/>
            <person name="Chapman J."/>
            <person name="Degnan B."/>
            <person name="De Tomaso A."/>
            <person name="Davidson B."/>
            <person name="Di Gregorio A."/>
            <person name="Gelpke M."/>
            <person name="Goodstein D.M."/>
            <person name="Harafuji N."/>
            <person name="Hastings K.E."/>
            <person name="Ho I."/>
            <person name="Hotta K."/>
            <person name="Huang W."/>
            <person name="Kawashima T."/>
            <person name="Lemaire P."/>
            <person name="Martinez D."/>
            <person name="Meinertzhagen I.A."/>
            <person name="Necula S."/>
            <person name="Nonaka M."/>
            <person name="Putnam N."/>
            <person name="Rash S."/>
            <person name="Saiga H."/>
            <person name="Satake M."/>
            <person name="Terry A."/>
            <person name="Yamada L."/>
            <person name="Wang H.G."/>
            <person name="Awazu S."/>
            <person name="Azumi K."/>
            <person name="Boore J."/>
            <person name="Branno M."/>
            <person name="Chin-Bow S."/>
            <person name="DeSantis R."/>
            <person name="Doyle S."/>
            <person name="Francino P."/>
            <person name="Keys D.N."/>
            <person name="Haga S."/>
            <person name="Hayashi H."/>
            <person name="Hino K."/>
            <person name="Imai K.S."/>
            <person name="Inaba K."/>
            <person name="Kano S."/>
            <person name="Kobayashi K."/>
            <person name="Kobayashi M."/>
            <person name="Lee B.I."/>
            <person name="Makabe K.W."/>
            <person name="Manohar C."/>
            <person name="Matassi G."/>
            <person name="Medina M."/>
            <person name="Mochizuki Y."/>
            <person name="Mount S."/>
            <person name="Morishita T."/>
            <person name="Miura S."/>
            <person name="Nakayama A."/>
            <person name="Nishizaka S."/>
            <person name="Nomoto H."/>
            <person name="Ohta F."/>
            <person name="Oishi K."/>
            <person name="Rigoutsos I."/>
            <person name="Sano M."/>
            <person name="Sasaki A."/>
            <person name="Sasakura Y."/>
            <person name="Shoguchi E."/>
            <person name="Shin-i T."/>
            <person name="Spagnuolo A."/>
            <person name="Stainier D."/>
            <person name="Suzuki M.M."/>
            <person name="Tassy O."/>
            <person name="Takatori N."/>
            <person name="Tokuoka M."/>
            <person name="Yagi K."/>
            <person name="Yoshizaki F."/>
            <person name="Wada S."/>
            <person name="Zhang C."/>
            <person name="Hyatt P.D."/>
            <person name="Larimer F."/>
            <person name="Detter C."/>
            <person name="Doggett N."/>
            <person name="Glavina T."/>
            <person name="Hawkins T."/>
            <person name="Richardson P."/>
            <person name="Lucas S."/>
            <person name="Kohara Y."/>
            <person name="Levine M."/>
            <person name="Satoh N."/>
            <person name="Rokhsar D.S."/>
        </authorList>
    </citation>
    <scope>NUCLEOTIDE SEQUENCE [LARGE SCALE GENOMIC DNA]</scope>
</reference>
<dbReference type="PROSITE" id="PS50082">
    <property type="entry name" value="WD_REPEATS_2"/>
    <property type="match status" value="2"/>
</dbReference>
<keyword evidence="5" id="KW-1185">Reference proteome</keyword>
<keyword evidence="3" id="KW-0812">Transmembrane</keyword>
<dbReference type="AlphaFoldDB" id="F7ATG5"/>
<dbReference type="STRING" id="7719.ENSCINP00000011637"/>
<reference evidence="4" key="3">
    <citation type="submission" date="2025-08" db="UniProtKB">
        <authorList>
            <consortium name="Ensembl"/>
        </authorList>
    </citation>
    <scope>IDENTIFICATION</scope>
</reference>
<dbReference type="PROSITE" id="PS50294">
    <property type="entry name" value="WD_REPEATS_REGION"/>
    <property type="match status" value="2"/>
</dbReference>
<dbReference type="PANTHER" id="PTHR44321">
    <property type="entry name" value="TRANSDUCIN BETA-LIKE PROTEIN 2"/>
    <property type="match status" value="1"/>
</dbReference>
<name>F7ATG5_CIOIN</name>
<dbReference type="Proteomes" id="UP000008144">
    <property type="component" value="Chromosome 1"/>
</dbReference>
<evidence type="ECO:0000256" key="3">
    <source>
        <dbReference type="SAM" id="Phobius"/>
    </source>
</evidence>
<feature type="repeat" description="WD" evidence="1">
    <location>
        <begin position="277"/>
        <end position="311"/>
    </location>
</feature>
<dbReference type="InterPro" id="IPR015943">
    <property type="entry name" value="WD40/YVTN_repeat-like_dom_sf"/>
</dbReference>
<dbReference type="InterPro" id="IPR001680">
    <property type="entry name" value="WD40_rpt"/>
</dbReference>
<dbReference type="Ensembl" id="ENSCINT00000011637.3">
    <property type="protein sequence ID" value="ENSCINP00000011637.3"/>
    <property type="gene ID" value="ENSCING00000005614.3"/>
</dbReference>
<evidence type="ECO:0000256" key="2">
    <source>
        <dbReference type="SAM" id="MobiDB-lite"/>
    </source>
</evidence>
<dbReference type="GeneTree" id="ENSGT00390000013836"/>
<proteinExistence type="predicted"/>
<dbReference type="Gene3D" id="2.130.10.10">
    <property type="entry name" value="YVTN repeat-like/Quinoprotein amine dehydrogenase"/>
    <property type="match status" value="2"/>
</dbReference>
<dbReference type="GO" id="GO:0030968">
    <property type="term" value="P:endoplasmic reticulum unfolded protein response"/>
    <property type="evidence" value="ECO:0000318"/>
    <property type="project" value="GO_Central"/>
</dbReference>
<feature type="compositionally biased region" description="Basic and acidic residues" evidence="2">
    <location>
        <begin position="40"/>
        <end position="49"/>
    </location>
</feature>
<dbReference type="EMBL" id="EAAA01000293">
    <property type="status" value="NOT_ANNOTATED_CDS"/>
    <property type="molecule type" value="Genomic_DNA"/>
</dbReference>
<dbReference type="FunCoup" id="F7ATG5">
    <property type="interactions" value="663"/>
</dbReference>
<protein>
    <recommendedName>
        <fullName evidence="6">Transducin beta-like protein 2</fullName>
    </recommendedName>
</protein>
<dbReference type="HOGENOM" id="CLU_047173_1_0_1"/>
<dbReference type="SUPFAM" id="SSF50978">
    <property type="entry name" value="WD40 repeat-like"/>
    <property type="match status" value="1"/>
</dbReference>
<reference evidence="4" key="2">
    <citation type="journal article" date="2008" name="Genome Biol.">
        <title>Improved genome assembly and evidence-based global gene model set for the chordate Ciona intestinalis: new insight into intron and operon populations.</title>
        <authorList>
            <person name="Satou Y."/>
            <person name="Mineta K."/>
            <person name="Ogasawara M."/>
            <person name="Sasakura Y."/>
            <person name="Shoguchi E."/>
            <person name="Ueno K."/>
            <person name="Yamada L."/>
            <person name="Matsumoto J."/>
            <person name="Wasserscheid J."/>
            <person name="Dewar K."/>
            <person name="Wiley G.B."/>
            <person name="Macmil S.L."/>
            <person name="Roe B.A."/>
            <person name="Zeller R.W."/>
            <person name="Hastings K.E."/>
            <person name="Lemaire P."/>
            <person name="Lindquist E."/>
            <person name="Endo T."/>
            <person name="Hotta K."/>
            <person name="Inaba K."/>
        </authorList>
    </citation>
    <scope>NUCLEOTIDE SEQUENCE [LARGE SCALE GENOMIC DNA]</scope>
    <source>
        <strain evidence="4">wild type</strain>
    </source>
</reference>
<keyword evidence="3" id="KW-1133">Transmembrane helix</keyword>
<sequence length="451" mass="50220">MDSVTEPKQQSLPAIAVTVIAGLLIWVLLSFFRKKEVKDKDEQINETKPNENTSNVKTGNKKAKHQRFLKKPSFVNFTHPYLHVTLKGHSGKVLGLDASINGKYMASCSDDRSVRLWSVKDFGSGNKCVRVNVEFDHARQARFSPDSRAFIAGLAVENTVRVFKLGKKDDGVTTCIPIEEDFKKYNQAELLNIGVGATSSGGSYVMTAYKNTTIMVRNLKGDILHTINTNQGNNNHAAVSPCGRFVASSGWTPDVKVWAVNFTRSGDYKDVTRAFELKGHTTSVWSFDFNNDSTRMVTVSKDGSWRFYDTRVEYEKGQEPYLLNSGEFCITGCSVDVDYCIVALSPDARVAAVACMNNITVFSTATGEVEVEFTEVHSEIISSLIFDIAGRYILSSGDKHIRIFHNTLGYKETIRELEDKIKPLPSASTTRERYQKQINEAKKALAAIDKS</sequence>